<evidence type="ECO:0000256" key="6">
    <source>
        <dbReference type="SAM" id="Phobius"/>
    </source>
</evidence>
<comment type="caution">
    <text evidence="7">The sequence shown here is derived from an EMBL/GenBank/DDBJ whole genome shotgun (WGS) entry which is preliminary data.</text>
</comment>
<dbReference type="SUPFAM" id="SSF56784">
    <property type="entry name" value="HAD-like"/>
    <property type="match status" value="1"/>
</dbReference>
<keyword evidence="2" id="KW-1003">Cell membrane</keyword>
<gene>
    <name evidence="7" type="ORF">LQE99_06950</name>
</gene>
<organism evidence="7 8">
    <name type="scientific">Amedibacillus hominis</name>
    <dbReference type="NCBI Taxonomy" id="2897776"/>
    <lineage>
        <taxon>Bacteria</taxon>
        <taxon>Bacillati</taxon>
        <taxon>Bacillota</taxon>
        <taxon>Erysipelotrichia</taxon>
        <taxon>Erysipelotrichales</taxon>
        <taxon>Erysipelotrichaceae</taxon>
        <taxon>Amedibacillus</taxon>
    </lineage>
</organism>
<feature type="transmembrane region" description="Helical" evidence="6">
    <location>
        <begin position="83"/>
        <end position="101"/>
    </location>
</feature>
<dbReference type="PANTHER" id="PTHR10000:SF8">
    <property type="entry name" value="HAD SUPERFAMILY HYDROLASE-LIKE, TYPE 3"/>
    <property type="match status" value="1"/>
</dbReference>
<dbReference type="InterPro" id="IPR006379">
    <property type="entry name" value="HAD-SF_hydro_IIB"/>
</dbReference>
<dbReference type="NCBIfam" id="TIGR01484">
    <property type="entry name" value="HAD-SF-IIB"/>
    <property type="match status" value="1"/>
</dbReference>
<dbReference type="Gene3D" id="3.30.1240.10">
    <property type="match status" value="1"/>
</dbReference>
<dbReference type="Pfam" id="PF08282">
    <property type="entry name" value="Hydrolase_3"/>
    <property type="match status" value="1"/>
</dbReference>
<feature type="transmembrane region" description="Helical" evidence="6">
    <location>
        <begin position="137"/>
        <end position="156"/>
    </location>
</feature>
<protein>
    <submittedName>
        <fullName evidence="7">HAD-IIB family hydrolase</fullName>
    </submittedName>
</protein>
<reference evidence="7 8" key="1">
    <citation type="submission" date="2022-02" db="EMBL/GenBank/DDBJ databases">
        <title>Genome of Erysipelotrichaceae sp. nov. NSJ-176 isolated from human feces.</title>
        <authorList>
            <person name="Abdugheni R."/>
        </authorList>
    </citation>
    <scope>NUCLEOTIDE SEQUENCE [LARGE SCALE GENOMIC DNA]</scope>
    <source>
        <strain evidence="7 8">NSJ-176</strain>
    </source>
</reference>
<feature type="transmembrane region" description="Helical" evidence="6">
    <location>
        <begin position="107"/>
        <end position="125"/>
    </location>
</feature>
<keyword evidence="8" id="KW-1185">Reference proteome</keyword>
<evidence type="ECO:0000256" key="4">
    <source>
        <dbReference type="ARBA" id="ARBA00022989"/>
    </source>
</evidence>
<dbReference type="Gene3D" id="3.40.50.1000">
    <property type="entry name" value="HAD superfamily/HAD-like"/>
    <property type="match status" value="1"/>
</dbReference>
<dbReference type="GO" id="GO:0016787">
    <property type="term" value="F:hydrolase activity"/>
    <property type="evidence" value="ECO:0007669"/>
    <property type="project" value="UniProtKB-KW"/>
</dbReference>
<evidence type="ECO:0000256" key="1">
    <source>
        <dbReference type="ARBA" id="ARBA00004651"/>
    </source>
</evidence>
<evidence type="ECO:0000313" key="7">
    <source>
        <dbReference type="EMBL" id="MCH4284867.1"/>
    </source>
</evidence>
<dbReference type="Pfam" id="PF06081">
    <property type="entry name" value="ArAE_1"/>
    <property type="match status" value="1"/>
</dbReference>
<keyword evidence="5 6" id="KW-0472">Membrane</keyword>
<keyword evidence="7" id="KW-0378">Hydrolase</keyword>
<dbReference type="InterPro" id="IPR010343">
    <property type="entry name" value="ArAE_1"/>
</dbReference>
<comment type="subcellular location">
    <subcellularLocation>
        <location evidence="1">Cell membrane</location>
        <topology evidence="1">Multi-pass membrane protein</topology>
    </subcellularLocation>
</comment>
<evidence type="ECO:0000313" key="8">
    <source>
        <dbReference type="Proteomes" id="UP001202402"/>
    </source>
</evidence>
<dbReference type="RefSeq" id="WP_233509528.1">
    <property type="nucleotide sequence ID" value="NZ_JAKVPQ010000004.1"/>
</dbReference>
<name>A0ABS9R5E9_9FIRM</name>
<evidence type="ECO:0000256" key="3">
    <source>
        <dbReference type="ARBA" id="ARBA00022692"/>
    </source>
</evidence>
<keyword evidence="4 6" id="KW-1133">Transmembrane helix</keyword>
<evidence type="ECO:0000256" key="2">
    <source>
        <dbReference type="ARBA" id="ARBA00022475"/>
    </source>
</evidence>
<evidence type="ECO:0000256" key="5">
    <source>
        <dbReference type="ARBA" id="ARBA00023136"/>
    </source>
</evidence>
<feature type="transmembrane region" description="Helical" evidence="6">
    <location>
        <begin position="52"/>
        <end position="71"/>
    </location>
</feature>
<dbReference type="InterPro" id="IPR036412">
    <property type="entry name" value="HAD-like_sf"/>
</dbReference>
<dbReference type="Proteomes" id="UP001202402">
    <property type="component" value="Unassembled WGS sequence"/>
</dbReference>
<sequence length="438" mass="49894">MPKIGMRIIKSSCAVAICFLISLFRSEGIVFYSCIAAVLCIQQDVTNSKRVAINRVKGTLLGGFCGMLVLLVEKSFFPNDALWLRYAIISLMIIPIIYSTVLLKMTTASYISCVVFMSVTVSHGMDINPYLFAFNRIIDTLIGIFVALALNTLHLGTARNKDILFVSDLNHTLLNDDQELSAYTKVKLKQLLEQGANITIATCETPSMFLHKLQGIPFTLPIITMNGAATFDMKKQEYNHCKEIPFETYHSLMEVFKQQHMNCFVHTIIHHMLHVYYGDFQNPVEEDYYHAMRKTPYKTYVYSKLPEQHHAIYIHAIHKTAQIHTLYDEIKKLPCFYELHIVIKADELHQGYSSMEIYSKDAGKKQAVDDIMKQYHFEKVYVFGDDLEDLPLMGSATQSFAVQNAKKEILAHASIIPSNNDDGVVQKIAQLFYKKLKG</sequence>
<keyword evidence="3 6" id="KW-0812">Transmembrane</keyword>
<dbReference type="EMBL" id="JAKVPQ010000004">
    <property type="protein sequence ID" value="MCH4284867.1"/>
    <property type="molecule type" value="Genomic_DNA"/>
</dbReference>
<dbReference type="InterPro" id="IPR023214">
    <property type="entry name" value="HAD_sf"/>
</dbReference>
<dbReference type="PANTHER" id="PTHR10000">
    <property type="entry name" value="PHOSPHOSERINE PHOSPHATASE"/>
    <property type="match status" value="1"/>
</dbReference>
<accession>A0ABS9R5E9</accession>
<proteinExistence type="predicted"/>